<evidence type="ECO:0000259" key="2">
    <source>
        <dbReference type="Pfam" id="PF06110"/>
    </source>
</evidence>
<evidence type="ECO:0000313" key="3">
    <source>
        <dbReference type="EMBL" id="USW51586.1"/>
    </source>
</evidence>
<dbReference type="GO" id="GO:0005829">
    <property type="term" value="C:cytosol"/>
    <property type="evidence" value="ECO:0007669"/>
    <property type="project" value="TreeGrafter"/>
</dbReference>
<evidence type="ECO:0000256" key="1">
    <source>
        <dbReference type="ARBA" id="ARBA00008987"/>
    </source>
</evidence>
<dbReference type="SUPFAM" id="SSF52833">
    <property type="entry name" value="Thioredoxin-like"/>
    <property type="match status" value="1"/>
</dbReference>
<dbReference type="GO" id="GO:0047134">
    <property type="term" value="F:protein-disulfide reductase [NAD(P)H] activity"/>
    <property type="evidence" value="ECO:0007669"/>
    <property type="project" value="InterPro"/>
</dbReference>
<dbReference type="PANTHER" id="PTHR12452">
    <property type="entry name" value="42-9-9 PROTEIN-RELATED"/>
    <property type="match status" value="1"/>
</dbReference>
<protein>
    <submittedName>
        <fullName evidence="3">Thioredoxin domain-containing protein</fullName>
    </submittedName>
</protein>
<sequence length="130" mass="14343">MPITQDFTLPSSAESLQISPGSAFFIAFLASKDPNTKKPWCPDVVAALPTLEATFKGEKKPAAAFVEVGQRPDWKEAKNVFRTKWNVHNVPTLVRYEKPGSDAKEVGRLIEGEILDESRLQELISGSSKN</sequence>
<dbReference type="Gene3D" id="3.40.30.10">
    <property type="entry name" value="Glutaredoxin"/>
    <property type="match status" value="1"/>
</dbReference>
<dbReference type="InterPro" id="IPR036249">
    <property type="entry name" value="Thioredoxin-like_sf"/>
</dbReference>
<organism evidence="3 4">
    <name type="scientific">Septoria linicola</name>
    <dbReference type="NCBI Taxonomy" id="215465"/>
    <lineage>
        <taxon>Eukaryota</taxon>
        <taxon>Fungi</taxon>
        <taxon>Dikarya</taxon>
        <taxon>Ascomycota</taxon>
        <taxon>Pezizomycotina</taxon>
        <taxon>Dothideomycetes</taxon>
        <taxon>Dothideomycetidae</taxon>
        <taxon>Mycosphaerellales</taxon>
        <taxon>Mycosphaerellaceae</taxon>
        <taxon>Septoria</taxon>
    </lineage>
</organism>
<dbReference type="EMBL" id="CP099420">
    <property type="protein sequence ID" value="USW51586.1"/>
    <property type="molecule type" value="Genomic_DNA"/>
</dbReference>
<dbReference type="InterPro" id="IPR045108">
    <property type="entry name" value="TXNDC17-like"/>
</dbReference>
<name>A0A9Q9EH94_9PEZI</name>
<feature type="domain" description="Thioredoxin" evidence="2">
    <location>
        <begin position="21"/>
        <end position="99"/>
    </location>
</feature>
<comment type="similarity">
    <text evidence="1">Belongs to the thioredoxin family.</text>
</comment>
<keyword evidence="4" id="KW-1185">Reference proteome</keyword>
<dbReference type="Proteomes" id="UP001056384">
    <property type="component" value="Chromosome 3"/>
</dbReference>
<proteinExistence type="inferred from homology"/>
<accession>A0A9Q9EH94</accession>
<evidence type="ECO:0000313" key="4">
    <source>
        <dbReference type="Proteomes" id="UP001056384"/>
    </source>
</evidence>
<reference evidence="3" key="1">
    <citation type="submission" date="2022-06" db="EMBL/GenBank/DDBJ databases">
        <title>Complete genome sequences of two strains of the flax pathogen Septoria linicola.</title>
        <authorList>
            <person name="Lapalu N."/>
            <person name="Simon A."/>
            <person name="Demenou B."/>
            <person name="Paumier D."/>
            <person name="Guillot M.-P."/>
            <person name="Gout L."/>
            <person name="Valade R."/>
        </authorList>
    </citation>
    <scope>NUCLEOTIDE SEQUENCE</scope>
    <source>
        <strain evidence="3">SE15195</strain>
    </source>
</reference>
<dbReference type="AlphaFoldDB" id="A0A9Q9EH94"/>
<dbReference type="InterPro" id="IPR010357">
    <property type="entry name" value="TXNDC17_dom"/>
</dbReference>
<gene>
    <name evidence="3" type="ORF">Slin15195_G049050</name>
</gene>
<dbReference type="Pfam" id="PF06110">
    <property type="entry name" value="TXD17-like_Trx"/>
    <property type="match status" value="1"/>
</dbReference>
<dbReference type="PANTHER" id="PTHR12452:SF0">
    <property type="entry name" value="THIOREDOXIN DOMAIN-CONTAINING PROTEIN 17"/>
    <property type="match status" value="1"/>
</dbReference>